<proteinExistence type="predicted"/>
<accession>A0A0F9CDP1</accession>
<evidence type="ECO:0000256" key="1">
    <source>
        <dbReference type="SAM" id="MobiDB-lite"/>
    </source>
</evidence>
<reference evidence="2" key="1">
    <citation type="journal article" date="2015" name="Nature">
        <title>Complex archaea that bridge the gap between prokaryotes and eukaryotes.</title>
        <authorList>
            <person name="Spang A."/>
            <person name="Saw J.H."/>
            <person name="Jorgensen S.L."/>
            <person name="Zaremba-Niedzwiedzka K."/>
            <person name="Martijn J."/>
            <person name="Lind A.E."/>
            <person name="van Eijk R."/>
            <person name="Schleper C."/>
            <person name="Guy L."/>
            <person name="Ettema T.J."/>
        </authorList>
    </citation>
    <scope>NUCLEOTIDE SEQUENCE</scope>
</reference>
<comment type="caution">
    <text evidence="2">The sequence shown here is derived from an EMBL/GenBank/DDBJ whole genome shotgun (WGS) entry which is preliminary data.</text>
</comment>
<feature type="compositionally biased region" description="Polar residues" evidence="1">
    <location>
        <begin position="22"/>
        <end position="33"/>
    </location>
</feature>
<evidence type="ECO:0000313" key="2">
    <source>
        <dbReference type="EMBL" id="KKL24517.1"/>
    </source>
</evidence>
<sequence length="49" mass="5350">MIEREKGKAKEKAANLEAEVKQSQSRLAQTEGQIRQGWEEGLTGPPAIG</sequence>
<gene>
    <name evidence="2" type="ORF">LCGC14_2414560</name>
</gene>
<dbReference type="AlphaFoldDB" id="A0A0F9CDP1"/>
<protein>
    <submittedName>
        <fullName evidence="2">Uncharacterized protein</fullName>
    </submittedName>
</protein>
<feature type="compositionally biased region" description="Basic and acidic residues" evidence="1">
    <location>
        <begin position="1"/>
        <end position="20"/>
    </location>
</feature>
<organism evidence="2">
    <name type="scientific">marine sediment metagenome</name>
    <dbReference type="NCBI Taxonomy" id="412755"/>
    <lineage>
        <taxon>unclassified sequences</taxon>
        <taxon>metagenomes</taxon>
        <taxon>ecological metagenomes</taxon>
    </lineage>
</organism>
<feature type="region of interest" description="Disordered" evidence="1">
    <location>
        <begin position="1"/>
        <end position="49"/>
    </location>
</feature>
<name>A0A0F9CDP1_9ZZZZ</name>
<dbReference type="EMBL" id="LAZR01036566">
    <property type="protein sequence ID" value="KKL24517.1"/>
    <property type="molecule type" value="Genomic_DNA"/>
</dbReference>